<gene>
    <name evidence="2" type="ORF">BSTOLATCC_MIC45710</name>
</gene>
<comment type="caution">
    <text evidence="2">The sequence shown here is derived from an EMBL/GenBank/DDBJ whole genome shotgun (WGS) entry which is preliminary data.</text>
</comment>
<organism evidence="2 3">
    <name type="scientific">Blepharisma stoltei</name>
    <dbReference type="NCBI Taxonomy" id="1481888"/>
    <lineage>
        <taxon>Eukaryota</taxon>
        <taxon>Sar</taxon>
        <taxon>Alveolata</taxon>
        <taxon>Ciliophora</taxon>
        <taxon>Postciliodesmatophora</taxon>
        <taxon>Heterotrichea</taxon>
        <taxon>Heterotrichida</taxon>
        <taxon>Blepharismidae</taxon>
        <taxon>Blepharisma</taxon>
    </lineage>
</organism>
<evidence type="ECO:0000313" key="2">
    <source>
        <dbReference type="EMBL" id="CAG9328255.1"/>
    </source>
</evidence>
<dbReference type="Proteomes" id="UP001162131">
    <property type="component" value="Unassembled WGS sequence"/>
</dbReference>
<evidence type="ECO:0000313" key="3">
    <source>
        <dbReference type="Proteomes" id="UP001162131"/>
    </source>
</evidence>
<accession>A0AAU9JRA0</accession>
<sequence>MSYPRDYSNLYLDVNQYGSRNPYPSSSIPQYSYSTRNSSYPYTDSHNNFYPSRYPTYEPYKPIFEDKQDYHSRIERNIDQQIEEKETRLKKFSSTETSFSKSNYADNPNFQSSRNNFQAESLSDSKQESSSKLSRSNSSKKYDHMRNPYSKYNTISPYAKTTFAYRMRTIDNQPYTFSEEEPVARKKEKKVVKTSQKNKVIKKLVGIIEDHAEICPQLKYKLDALREEFPFI</sequence>
<feature type="region of interest" description="Disordered" evidence="1">
    <location>
        <begin position="81"/>
        <end position="148"/>
    </location>
</feature>
<feature type="compositionally biased region" description="Low complexity" evidence="1">
    <location>
        <begin position="22"/>
        <end position="34"/>
    </location>
</feature>
<dbReference type="AlphaFoldDB" id="A0AAU9JRA0"/>
<feature type="region of interest" description="Disordered" evidence="1">
    <location>
        <begin position="18"/>
        <end position="38"/>
    </location>
</feature>
<name>A0AAU9JRA0_9CILI</name>
<proteinExistence type="predicted"/>
<feature type="compositionally biased region" description="Polar residues" evidence="1">
    <location>
        <begin position="103"/>
        <end position="120"/>
    </location>
</feature>
<evidence type="ECO:0000256" key="1">
    <source>
        <dbReference type="SAM" id="MobiDB-lite"/>
    </source>
</evidence>
<feature type="compositionally biased region" description="Low complexity" evidence="1">
    <location>
        <begin position="130"/>
        <end position="139"/>
    </location>
</feature>
<feature type="compositionally biased region" description="Low complexity" evidence="1">
    <location>
        <begin position="92"/>
        <end position="102"/>
    </location>
</feature>
<reference evidence="2" key="1">
    <citation type="submission" date="2021-09" db="EMBL/GenBank/DDBJ databases">
        <authorList>
            <consortium name="AG Swart"/>
            <person name="Singh M."/>
            <person name="Singh A."/>
            <person name="Seah K."/>
            <person name="Emmerich C."/>
        </authorList>
    </citation>
    <scope>NUCLEOTIDE SEQUENCE</scope>
    <source>
        <strain evidence="2">ATCC30299</strain>
    </source>
</reference>
<protein>
    <submittedName>
        <fullName evidence="2">Uncharacterized protein</fullName>
    </submittedName>
</protein>
<dbReference type="EMBL" id="CAJZBQ010000045">
    <property type="protein sequence ID" value="CAG9328255.1"/>
    <property type="molecule type" value="Genomic_DNA"/>
</dbReference>
<keyword evidence="3" id="KW-1185">Reference proteome</keyword>